<dbReference type="Proteomes" id="UP000429552">
    <property type="component" value="Unassembled WGS sequence"/>
</dbReference>
<organism evidence="1 3">
    <name type="scientific">Streptomyces nigrescens</name>
    <dbReference type="NCBI Taxonomy" id="1920"/>
    <lineage>
        <taxon>Bacteria</taxon>
        <taxon>Bacillati</taxon>
        <taxon>Actinomycetota</taxon>
        <taxon>Actinomycetes</taxon>
        <taxon>Kitasatosporales</taxon>
        <taxon>Streptomycetaceae</taxon>
        <taxon>Streptomyces</taxon>
    </lineage>
</organism>
<proteinExistence type="predicted"/>
<name>A0A640TA58_STRNI</name>
<evidence type="ECO:0000313" key="1">
    <source>
        <dbReference type="EMBL" id="GFE20064.1"/>
    </source>
</evidence>
<sequence length="112" mass="12959">MTVWERSKRGAKKFAREVQLGKTYYYIETTKNPWGEEEVWSSIVFDHHQVFTGGAMSGSMSAQGLCLNYGPVYDEQPGRHIRPKFECDDDAVYATPGDILQVRGRRRERARR</sequence>
<dbReference type="EMBL" id="CP114202">
    <property type="protein sequence ID" value="WAT94915.1"/>
    <property type="molecule type" value="Genomic_DNA"/>
</dbReference>
<dbReference type="AlphaFoldDB" id="A0A640TA58"/>
<accession>A0A640TA58</accession>
<evidence type="ECO:0000313" key="3">
    <source>
        <dbReference type="Proteomes" id="UP000429552"/>
    </source>
</evidence>
<protein>
    <submittedName>
        <fullName evidence="1">Uncharacterized protein</fullName>
    </submittedName>
</protein>
<evidence type="ECO:0000313" key="4">
    <source>
        <dbReference type="Proteomes" id="UP001210609"/>
    </source>
</evidence>
<evidence type="ECO:0000313" key="2">
    <source>
        <dbReference type="EMBL" id="WAT94915.1"/>
    </source>
</evidence>
<dbReference type="RefSeq" id="WP_159484085.1">
    <property type="nucleotide sequence ID" value="NZ_BLIP01000001.1"/>
</dbReference>
<dbReference type="Proteomes" id="UP001210609">
    <property type="component" value="Chromosome"/>
</dbReference>
<gene>
    <name evidence="1" type="ORF">Sliba_05170</name>
    <name evidence="2" type="ORF">STRLI_000587</name>
</gene>
<reference evidence="2 4" key="2">
    <citation type="submission" date="2022-12" db="EMBL/GenBank/DDBJ databases">
        <authorList>
            <person name="Ruckert C."/>
            <person name="Busche T."/>
            <person name="Kalinowski J."/>
            <person name="Wittmann C."/>
        </authorList>
    </citation>
    <scope>NUCLEOTIDE SEQUENCE [LARGE SCALE GENOMIC DNA]</scope>
    <source>
        <strain evidence="2 4">DSM 40555</strain>
    </source>
</reference>
<reference evidence="1 3" key="1">
    <citation type="submission" date="2019-12" db="EMBL/GenBank/DDBJ databases">
        <title>Whole genome shotgun sequence of Streptomyces libani subsp. libani NBRC 13452.</title>
        <authorList>
            <person name="Ichikawa N."/>
            <person name="Kimura A."/>
            <person name="Kitahashi Y."/>
            <person name="Komaki H."/>
            <person name="Tamura T."/>
        </authorList>
    </citation>
    <scope>NUCLEOTIDE SEQUENCE [LARGE SCALE GENOMIC DNA]</scope>
    <source>
        <strain evidence="1 3">NBRC 13452</strain>
    </source>
</reference>
<keyword evidence="4" id="KW-1185">Reference proteome</keyword>
<dbReference type="EMBL" id="BLIP01000001">
    <property type="protein sequence ID" value="GFE20064.1"/>
    <property type="molecule type" value="Genomic_DNA"/>
</dbReference>